<reference evidence="1 2" key="1">
    <citation type="submission" date="2020-10" db="EMBL/GenBank/DDBJ databases">
        <title>Phylogeny of dyella-like bacteria.</title>
        <authorList>
            <person name="Fu J."/>
        </authorList>
    </citation>
    <scope>NUCLEOTIDE SEQUENCE [LARGE SCALE GENOMIC DNA]</scope>
    <source>
        <strain evidence="1 2">DKC-1</strain>
    </source>
</reference>
<accession>A0ABW8KGL1</accession>
<name>A0ABW8KGL1_9GAMM</name>
<evidence type="ECO:0000313" key="2">
    <source>
        <dbReference type="Proteomes" id="UP001620397"/>
    </source>
</evidence>
<dbReference type="EMBL" id="JADIKL010000002">
    <property type="protein sequence ID" value="MFK2930297.1"/>
    <property type="molecule type" value="Genomic_DNA"/>
</dbReference>
<organism evidence="1 2">
    <name type="scientific">Dyella agri</name>
    <dbReference type="NCBI Taxonomy" id="1926869"/>
    <lineage>
        <taxon>Bacteria</taxon>
        <taxon>Pseudomonadati</taxon>
        <taxon>Pseudomonadota</taxon>
        <taxon>Gammaproteobacteria</taxon>
        <taxon>Lysobacterales</taxon>
        <taxon>Rhodanobacteraceae</taxon>
        <taxon>Dyella</taxon>
    </lineage>
</organism>
<keyword evidence="2" id="KW-1185">Reference proteome</keyword>
<protein>
    <recommendedName>
        <fullName evidence="3">Ig-like domain-containing protein</fullName>
    </recommendedName>
</protein>
<dbReference type="Proteomes" id="UP001620397">
    <property type="component" value="Unassembled WGS sequence"/>
</dbReference>
<gene>
    <name evidence="1" type="ORF">ISP14_05765</name>
</gene>
<comment type="caution">
    <text evidence="1">The sequence shown here is derived from an EMBL/GenBank/DDBJ whole genome shotgun (WGS) entry which is preliminary data.</text>
</comment>
<sequence>MQKLPFLLLSIVATGAVATFGVIPKAHAQSQTGVALSCGTNICQATVTSPGSPLPFTYNWSFSGIAHLAAPFSCNGKLLQHSGSCRFQCLQPYSDRITMHVSVSDANGAYLGDASANAVCNGSVGDG</sequence>
<proteinExistence type="predicted"/>
<dbReference type="RefSeq" id="WP_404537031.1">
    <property type="nucleotide sequence ID" value="NZ_JADIKL010000002.1"/>
</dbReference>
<evidence type="ECO:0000313" key="1">
    <source>
        <dbReference type="EMBL" id="MFK2930297.1"/>
    </source>
</evidence>
<evidence type="ECO:0008006" key="3">
    <source>
        <dbReference type="Google" id="ProtNLM"/>
    </source>
</evidence>